<evidence type="ECO:0008006" key="4">
    <source>
        <dbReference type="Google" id="ProtNLM"/>
    </source>
</evidence>
<organism evidence="2 3">
    <name type="scientific">Thiorhodococcus mannitoliphagus</name>
    <dbReference type="NCBI Taxonomy" id="329406"/>
    <lineage>
        <taxon>Bacteria</taxon>
        <taxon>Pseudomonadati</taxon>
        <taxon>Pseudomonadota</taxon>
        <taxon>Gammaproteobacteria</taxon>
        <taxon>Chromatiales</taxon>
        <taxon>Chromatiaceae</taxon>
        <taxon>Thiorhodococcus</taxon>
    </lineage>
</organism>
<dbReference type="AlphaFoldDB" id="A0A6P1E011"/>
<name>A0A6P1E011_9GAMM</name>
<comment type="caution">
    <text evidence="2">The sequence shown here is derived from an EMBL/GenBank/DDBJ whole genome shotgun (WGS) entry which is preliminary data.</text>
</comment>
<evidence type="ECO:0000313" key="2">
    <source>
        <dbReference type="EMBL" id="NEX21095.1"/>
    </source>
</evidence>
<dbReference type="Proteomes" id="UP000471640">
    <property type="component" value="Unassembled WGS sequence"/>
</dbReference>
<feature type="signal peptide" evidence="1">
    <location>
        <begin position="1"/>
        <end position="26"/>
    </location>
</feature>
<reference evidence="3" key="1">
    <citation type="journal article" date="2020" name="Microbiol. Resour. Announc.">
        <title>Draft Genome Sequences of Thiorhodococcus mannitoliphagus and Thiorhodococcus minor, Purple Sulfur Photosynthetic Bacteria in the Gammaproteobacterial Family Chromatiaceae.</title>
        <authorList>
            <person name="Aviles F.A."/>
            <person name="Meyer T.E."/>
            <person name="Kyndt J.A."/>
        </authorList>
    </citation>
    <scope>NUCLEOTIDE SEQUENCE [LARGE SCALE GENOMIC DNA]</scope>
    <source>
        <strain evidence="3">DSM 18266</strain>
    </source>
</reference>
<reference evidence="2 3" key="2">
    <citation type="submission" date="2020-02" db="EMBL/GenBank/DDBJ databases">
        <title>Genome sequences of Thiorhodococcus mannitoliphagus and Thiorhodococcus minor, purple sulfur photosynthetic bacteria in the gammaproteobacterial family, Chromatiaceae.</title>
        <authorList>
            <person name="Aviles F.A."/>
            <person name="Meyer T.E."/>
            <person name="Kyndt J.A."/>
        </authorList>
    </citation>
    <scope>NUCLEOTIDE SEQUENCE [LARGE SCALE GENOMIC DNA]</scope>
    <source>
        <strain evidence="2 3">DSM 18266</strain>
    </source>
</reference>
<feature type="chain" id="PRO_5026758825" description="SoxXA-binding protein" evidence="1">
    <location>
        <begin position="27"/>
        <end position="184"/>
    </location>
</feature>
<proteinExistence type="predicted"/>
<sequence length="184" mass="20409">MKIRRLFHRALITALLLALPLGSAWATHRVEAEQAIAEAKAAHEKAKEADAASSDTQQMIERAEKLMPSRQFTKAKEIATKARMQDTYAYEQATSKEHADVAMSQRAEEAIEAAEKAREKADSVGGEWRDTAELIKEADSLAKSGKFEESIALAKKAQHQGELGYEQAMREKDAGFPSYVTMKQ</sequence>
<dbReference type="RefSeq" id="WP_164654198.1">
    <property type="nucleotide sequence ID" value="NZ_JAAIJR010000044.1"/>
</dbReference>
<keyword evidence="1" id="KW-0732">Signal</keyword>
<evidence type="ECO:0000313" key="3">
    <source>
        <dbReference type="Proteomes" id="UP000471640"/>
    </source>
</evidence>
<protein>
    <recommendedName>
        <fullName evidence="4">SoxXA-binding protein</fullName>
    </recommendedName>
</protein>
<dbReference type="EMBL" id="JAAIJR010000044">
    <property type="protein sequence ID" value="NEX21095.1"/>
    <property type="molecule type" value="Genomic_DNA"/>
</dbReference>
<evidence type="ECO:0000256" key="1">
    <source>
        <dbReference type="SAM" id="SignalP"/>
    </source>
</evidence>
<gene>
    <name evidence="2" type="ORF">G3480_12355</name>
</gene>
<accession>A0A6P1E011</accession>
<keyword evidence="3" id="KW-1185">Reference proteome</keyword>